<organism evidence="1">
    <name type="scientific">Dechloromonas aromatica (strain RCB)</name>
    <dbReference type="NCBI Taxonomy" id="159087"/>
    <lineage>
        <taxon>Bacteria</taxon>
        <taxon>Pseudomonadati</taxon>
        <taxon>Pseudomonadota</taxon>
        <taxon>Betaproteobacteria</taxon>
        <taxon>Rhodocyclales</taxon>
        <taxon>Azonexaceae</taxon>
        <taxon>Dechloromonas</taxon>
    </lineage>
</organism>
<dbReference type="Pfam" id="PF02566">
    <property type="entry name" value="OsmC"/>
    <property type="match status" value="1"/>
</dbReference>
<gene>
    <name evidence="1" type="ordered locus">Daro_2635</name>
</gene>
<dbReference type="InterPro" id="IPR036102">
    <property type="entry name" value="OsmC/Ohrsf"/>
</dbReference>
<dbReference type="AlphaFoldDB" id="Q47CR6"/>
<dbReference type="InterPro" id="IPR015946">
    <property type="entry name" value="KH_dom-like_a/b"/>
</dbReference>
<dbReference type="HOGENOM" id="CLU_100275_6_0_4"/>
<protein>
    <recommendedName>
        <fullName evidence="2">OsmC-like protein</fullName>
    </recommendedName>
</protein>
<accession>Q47CR6</accession>
<evidence type="ECO:0008006" key="2">
    <source>
        <dbReference type="Google" id="ProtNLM"/>
    </source>
</evidence>
<name>Q47CR6_DECAR</name>
<dbReference type="KEGG" id="dar:Daro_2635"/>
<dbReference type="OrthoDB" id="9781312at2"/>
<reference evidence="1" key="1">
    <citation type="submission" date="2005-08" db="EMBL/GenBank/DDBJ databases">
        <title>Complete sequence of Dechloromonas aromatica RCB.</title>
        <authorList>
            <person name="Salinero K.K."/>
            <person name="Copeland A."/>
            <person name="Lucas S."/>
            <person name="Lapidus A."/>
            <person name="Barry K."/>
            <person name="Detter J.C."/>
            <person name="Glavina T."/>
            <person name="Hammon N."/>
            <person name="Israni S."/>
            <person name="Pitluck S."/>
            <person name="Di Bartolo G."/>
            <person name="Trong S."/>
            <person name="Schmutz J."/>
            <person name="Larimer F."/>
            <person name="Land M."/>
            <person name="Ivanova N."/>
            <person name="Richardson P."/>
        </authorList>
    </citation>
    <scope>NUCLEOTIDE SEQUENCE</scope>
    <source>
        <strain evidence="1">RCB</strain>
    </source>
</reference>
<proteinExistence type="predicted"/>
<dbReference type="EMBL" id="CP000089">
    <property type="protein sequence ID" value="AAZ47365.1"/>
    <property type="molecule type" value="Genomic_DNA"/>
</dbReference>
<sequence>MLEYEVFAQRLSAQGSVATTKCAEVALDTNLDGREDAFNPAELLLAALSACMLKGIERVTPMLKFEFRGVAVRIHGWRQDAPPKMARIEYTVWVDTDEPDRRLELLHENLKKYGTVFNTVSAGCDLTGTLRRGPPD</sequence>
<evidence type="ECO:0000313" key="1">
    <source>
        <dbReference type="EMBL" id="AAZ47365.1"/>
    </source>
</evidence>
<dbReference type="SUPFAM" id="SSF82784">
    <property type="entry name" value="OsmC-like"/>
    <property type="match status" value="1"/>
</dbReference>
<dbReference type="eggNOG" id="COG1765">
    <property type="taxonomic scope" value="Bacteria"/>
</dbReference>
<dbReference type="Gene3D" id="3.30.300.20">
    <property type="match status" value="1"/>
</dbReference>
<dbReference type="InterPro" id="IPR003718">
    <property type="entry name" value="OsmC/Ohr_fam"/>
</dbReference>
<dbReference type="STRING" id="159087.Daro_2635"/>